<gene>
    <name evidence="1" type="ORF">SAMN06264365_10995</name>
</gene>
<keyword evidence="2" id="KW-1185">Reference proteome</keyword>
<evidence type="ECO:0000313" key="2">
    <source>
        <dbReference type="Proteomes" id="UP000198415"/>
    </source>
</evidence>
<evidence type="ECO:0000313" key="1">
    <source>
        <dbReference type="EMBL" id="SNS05184.1"/>
    </source>
</evidence>
<proteinExistence type="predicted"/>
<name>A0A239BDM0_9ACTN</name>
<sequence>MNPLSGGSTVVATTDRIYPMPAPEDDARFTYGLLADVVKVLERHGYPRPETGGDLVALQSALFGYLYALPGDVPGQ</sequence>
<accession>A0A239BDM0</accession>
<dbReference type="Proteomes" id="UP000198415">
    <property type="component" value="Unassembled WGS sequence"/>
</dbReference>
<dbReference type="AlphaFoldDB" id="A0A239BDM0"/>
<dbReference type="EMBL" id="FZNR01000009">
    <property type="protein sequence ID" value="SNS05184.1"/>
    <property type="molecule type" value="Genomic_DNA"/>
</dbReference>
<reference evidence="1 2" key="1">
    <citation type="submission" date="2017-06" db="EMBL/GenBank/DDBJ databases">
        <authorList>
            <person name="Kim H.J."/>
            <person name="Triplett B.A."/>
        </authorList>
    </citation>
    <scope>NUCLEOTIDE SEQUENCE [LARGE SCALE GENOMIC DNA]</scope>
    <source>
        <strain evidence="1 2">DSM 43151</strain>
    </source>
</reference>
<organism evidence="1 2">
    <name type="scientific">Actinoplanes regularis</name>
    <dbReference type="NCBI Taxonomy" id="52697"/>
    <lineage>
        <taxon>Bacteria</taxon>
        <taxon>Bacillati</taxon>
        <taxon>Actinomycetota</taxon>
        <taxon>Actinomycetes</taxon>
        <taxon>Micromonosporales</taxon>
        <taxon>Micromonosporaceae</taxon>
        <taxon>Actinoplanes</taxon>
    </lineage>
</organism>
<protein>
    <submittedName>
        <fullName evidence="1">Uncharacterized protein</fullName>
    </submittedName>
</protein>